<dbReference type="Proteomes" id="UP000063781">
    <property type="component" value="Chromosome"/>
</dbReference>
<evidence type="ECO:0008006" key="3">
    <source>
        <dbReference type="Google" id="ProtNLM"/>
    </source>
</evidence>
<dbReference type="InterPro" id="IPR010026">
    <property type="entry name" value="Phage_holin_LL-H"/>
</dbReference>
<sequence>MQELLTQLTPLLMGIATIVLGYVATKVKTYVDSKLDIDQQEKIYKFVQSTVLYVEQIGVNLDGKEKLALAKEKVLIWANEKGITISDIELNILIEAFVNGLGGK</sequence>
<protein>
    <recommendedName>
        <fullName evidence="3">Phage holin</fullName>
    </recommendedName>
</protein>
<name>A0A0X8H1B0_9FIRM</name>
<gene>
    <name evidence="1" type="ORF">AOC36_09490</name>
</gene>
<evidence type="ECO:0000313" key="2">
    <source>
        <dbReference type="Proteomes" id="UP000063781"/>
    </source>
</evidence>
<dbReference type="STRING" id="1514105.AOC36_09490"/>
<keyword evidence="2" id="KW-1185">Reference proteome</keyword>
<organism evidence="1 2">
    <name type="scientific">Erysipelothrix larvae</name>
    <dbReference type="NCBI Taxonomy" id="1514105"/>
    <lineage>
        <taxon>Bacteria</taxon>
        <taxon>Bacillati</taxon>
        <taxon>Bacillota</taxon>
        <taxon>Erysipelotrichia</taxon>
        <taxon>Erysipelotrichales</taxon>
        <taxon>Erysipelotrichaceae</taxon>
        <taxon>Erysipelothrix</taxon>
    </lineage>
</organism>
<dbReference type="KEGG" id="erl:AOC36_09490"/>
<dbReference type="EMBL" id="CP013213">
    <property type="protein sequence ID" value="AMC94206.1"/>
    <property type="molecule type" value="Genomic_DNA"/>
</dbReference>
<dbReference type="AlphaFoldDB" id="A0A0X8H1B0"/>
<dbReference type="Pfam" id="PF09682">
    <property type="entry name" value="Phage_holin_6_1"/>
    <property type="match status" value="1"/>
</dbReference>
<proteinExistence type="predicted"/>
<evidence type="ECO:0000313" key="1">
    <source>
        <dbReference type="EMBL" id="AMC94206.1"/>
    </source>
</evidence>
<reference evidence="1 2" key="1">
    <citation type="submission" date="2015-10" db="EMBL/GenBank/DDBJ databases">
        <title>Erysipelothrix larvae sp. LV19 isolated from the larval gut of the rhinoceros beetle, Trypoxylus dichotomus.</title>
        <authorList>
            <person name="Lim S."/>
            <person name="Kim B.-C."/>
        </authorList>
    </citation>
    <scope>NUCLEOTIDE SEQUENCE [LARGE SCALE GENOMIC DNA]</scope>
    <source>
        <strain evidence="1 2">LV19</strain>
    </source>
</reference>
<dbReference type="RefSeq" id="WP_067633666.1">
    <property type="nucleotide sequence ID" value="NZ_CP013213.1"/>
</dbReference>
<accession>A0A0X8H1B0</accession>